<dbReference type="PANTHER" id="PTHR24413">
    <property type="entry name" value="SPECKLE-TYPE POZ PROTEIN"/>
    <property type="match status" value="1"/>
</dbReference>
<dbReference type="InterPro" id="IPR002083">
    <property type="entry name" value="MATH/TRAF_dom"/>
</dbReference>
<evidence type="ECO:0000313" key="3">
    <source>
        <dbReference type="Proteomes" id="UP000046392"/>
    </source>
</evidence>
<proteinExistence type="predicted"/>
<dbReference type="PROSITE" id="PS50144">
    <property type="entry name" value="MATH"/>
    <property type="match status" value="1"/>
</dbReference>
<accession>A0A0N5CBT9</accession>
<dbReference type="InterPro" id="IPR000210">
    <property type="entry name" value="BTB/POZ_dom"/>
</dbReference>
<dbReference type="SMART" id="SM00225">
    <property type="entry name" value="BTB"/>
    <property type="match status" value="1"/>
</dbReference>
<dbReference type="InterPro" id="IPR008974">
    <property type="entry name" value="TRAF-like"/>
</dbReference>
<dbReference type="AlphaFoldDB" id="A0A0N5CBT9"/>
<dbReference type="GO" id="GO:0030163">
    <property type="term" value="P:protein catabolic process"/>
    <property type="evidence" value="ECO:0007669"/>
    <property type="project" value="UniProtKB-ARBA"/>
</dbReference>
<dbReference type="SUPFAM" id="SSF49599">
    <property type="entry name" value="TRAF domain-like"/>
    <property type="match status" value="1"/>
</dbReference>
<dbReference type="Gene3D" id="3.30.710.10">
    <property type="entry name" value="Potassium Channel Kv1.1, Chain A"/>
    <property type="match status" value="1"/>
</dbReference>
<dbReference type="PROSITE" id="PS50097">
    <property type="entry name" value="BTB"/>
    <property type="match status" value="1"/>
</dbReference>
<name>A0A0N5CBT9_STREA</name>
<evidence type="ECO:0000259" key="1">
    <source>
        <dbReference type="PROSITE" id="PS50097"/>
    </source>
</evidence>
<dbReference type="Gene3D" id="1.25.40.420">
    <property type="match status" value="1"/>
</dbReference>
<reference evidence="4" key="1">
    <citation type="submission" date="2017-02" db="UniProtKB">
        <authorList>
            <consortium name="WormBaseParasite"/>
        </authorList>
    </citation>
    <scope>IDENTIFICATION</scope>
</reference>
<sequence>MNRKRKRIDISNDDLCDIHGEITKFTYTCSIDNFSQRPEKTGESIKFPIYVSGAKDKSEWCLHIYPNGKDEESEGHVSVFLKFLNPDKAKAKLMFSILNYKQEKGNVSDAVSHDFDNERNSTRGCSKFVNRDFLFSKWSGLLVNDRLTILCETEIIELGPEKHDNSETSINITIPESKLSLDYADMFGSPFFTDCSIKAEDTEIKVHKVILCARSSVFSDIFKNTLEKLQTNVIEIEGFSVEVVREMLKYIYKDEVSNIQSMAADVLAIADKFKLDRLKVIASKYLCGDLTIENACERFILSEKFSSQELKEFCQTFIIDNAEHLTTTKEWEELVKNHPFLVESLFLKLLNIPRNSNNSPAEEKS</sequence>
<dbReference type="Gene3D" id="2.60.210.10">
    <property type="entry name" value="Apoptosis, Tumor Necrosis Factor Receptor Associated Protein 2, Chain A"/>
    <property type="match status" value="1"/>
</dbReference>
<dbReference type="Proteomes" id="UP000046392">
    <property type="component" value="Unplaced"/>
</dbReference>
<organism evidence="3 4">
    <name type="scientific">Strongyloides papillosus</name>
    <name type="common">Intestinal threadworm</name>
    <dbReference type="NCBI Taxonomy" id="174720"/>
    <lineage>
        <taxon>Eukaryota</taxon>
        <taxon>Metazoa</taxon>
        <taxon>Ecdysozoa</taxon>
        <taxon>Nematoda</taxon>
        <taxon>Chromadorea</taxon>
        <taxon>Rhabditida</taxon>
        <taxon>Tylenchina</taxon>
        <taxon>Panagrolaimomorpha</taxon>
        <taxon>Strongyloidoidea</taxon>
        <taxon>Strongyloididae</taxon>
        <taxon>Strongyloides</taxon>
    </lineage>
</organism>
<protein>
    <submittedName>
        <fullName evidence="4">Speckle-type POZ protein</fullName>
    </submittedName>
</protein>
<evidence type="ECO:0000313" key="4">
    <source>
        <dbReference type="WBParaSite" id="SPAL_0001535300.1"/>
    </source>
</evidence>
<evidence type="ECO:0000259" key="2">
    <source>
        <dbReference type="PROSITE" id="PS50144"/>
    </source>
</evidence>
<keyword evidence="3" id="KW-1185">Reference proteome</keyword>
<feature type="domain" description="MATH" evidence="2">
    <location>
        <begin position="24"/>
        <end position="153"/>
    </location>
</feature>
<feature type="domain" description="BTB" evidence="1">
    <location>
        <begin position="193"/>
        <end position="260"/>
    </location>
</feature>
<dbReference type="WBParaSite" id="SPAL_0001535300.1">
    <property type="protein sequence ID" value="SPAL_0001535300.1"/>
    <property type="gene ID" value="SPAL_0001535300"/>
</dbReference>
<dbReference type="SUPFAM" id="SSF54695">
    <property type="entry name" value="POZ domain"/>
    <property type="match status" value="1"/>
</dbReference>
<dbReference type="STRING" id="174720.A0A0N5CBT9"/>
<dbReference type="Pfam" id="PF22486">
    <property type="entry name" value="MATH_2"/>
    <property type="match status" value="1"/>
</dbReference>
<dbReference type="Pfam" id="PF00651">
    <property type="entry name" value="BTB"/>
    <property type="match status" value="1"/>
</dbReference>
<dbReference type="InterPro" id="IPR011333">
    <property type="entry name" value="SKP1/BTB/POZ_sf"/>
</dbReference>